<dbReference type="OMA" id="KWEGMAG"/>
<comment type="caution">
    <text evidence="1">The sequence shown here is derived from an EMBL/GenBank/DDBJ whole genome shotgun (WGS) entry which is preliminary data.</text>
</comment>
<proteinExistence type="predicted"/>
<gene>
    <name evidence="1" type="ORF">PIIN_03343</name>
</gene>
<dbReference type="EMBL" id="CAFZ01000055">
    <property type="protein sequence ID" value="CCA69443.1"/>
    <property type="molecule type" value="Genomic_DNA"/>
</dbReference>
<dbReference type="HOGENOM" id="CLU_1396834_0_0_1"/>
<dbReference type="InParanoid" id="G4TDQ8"/>
<dbReference type="Proteomes" id="UP000007148">
    <property type="component" value="Unassembled WGS sequence"/>
</dbReference>
<dbReference type="AlphaFoldDB" id="G4TDQ8"/>
<evidence type="ECO:0000313" key="1">
    <source>
        <dbReference type="EMBL" id="CCA69443.1"/>
    </source>
</evidence>
<keyword evidence="2" id="KW-1185">Reference proteome</keyword>
<reference evidence="1 2" key="1">
    <citation type="journal article" date="2011" name="PLoS Pathog.">
        <title>Endophytic Life Strategies Decoded by Genome and Transcriptome Analyses of the Mutualistic Root Symbiont Piriformospora indica.</title>
        <authorList>
            <person name="Zuccaro A."/>
            <person name="Lahrmann U."/>
            <person name="Guldener U."/>
            <person name="Langen G."/>
            <person name="Pfiffi S."/>
            <person name="Biedenkopf D."/>
            <person name="Wong P."/>
            <person name="Samans B."/>
            <person name="Grimm C."/>
            <person name="Basiewicz M."/>
            <person name="Murat C."/>
            <person name="Martin F."/>
            <person name="Kogel K.H."/>
        </authorList>
    </citation>
    <scope>NUCLEOTIDE SEQUENCE [LARGE SCALE GENOMIC DNA]</scope>
    <source>
        <strain evidence="1 2">DSM 11827</strain>
    </source>
</reference>
<name>G4TDQ8_SERID</name>
<accession>G4TDQ8</accession>
<protein>
    <submittedName>
        <fullName evidence="1">Uncharacterized protein</fullName>
    </submittedName>
</protein>
<organism evidence="1 2">
    <name type="scientific">Serendipita indica (strain DSM 11827)</name>
    <name type="common">Root endophyte fungus</name>
    <name type="synonym">Piriformospora indica</name>
    <dbReference type="NCBI Taxonomy" id="1109443"/>
    <lineage>
        <taxon>Eukaryota</taxon>
        <taxon>Fungi</taxon>
        <taxon>Dikarya</taxon>
        <taxon>Basidiomycota</taxon>
        <taxon>Agaricomycotina</taxon>
        <taxon>Agaricomycetes</taxon>
        <taxon>Sebacinales</taxon>
        <taxon>Serendipitaceae</taxon>
        <taxon>Serendipita</taxon>
    </lineage>
</organism>
<sequence>MFKSFLDGFTSGNTTGQGAAGDSKGATPAQLRADIYTGMDQIGVWIANGKAENGIDYRTTLSILDRHFPGTVVNRCSDEVPVLVGGLINMIFEFSKSDAISAAMALRTLSEKLTTALNAIGDTTHKQAVGDGIVRGLQNVMDPAIATRDFAARVQMVGSLKNITASVYGKAGAQAARNADVVWQSKFI</sequence>
<dbReference type="eggNOG" id="ENOG502SUCR">
    <property type="taxonomic scope" value="Eukaryota"/>
</dbReference>
<dbReference type="OrthoDB" id="3200419at2759"/>
<evidence type="ECO:0000313" key="2">
    <source>
        <dbReference type="Proteomes" id="UP000007148"/>
    </source>
</evidence>